<dbReference type="GO" id="GO:0048513">
    <property type="term" value="P:animal organ development"/>
    <property type="evidence" value="ECO:0007669"/>
    <property type="project" value="TreeGrafter"/>
</dbReference>
<dbReference type="GO" id="GO:0005634">
    <property type="term" value="C:nucleus"/>
    <property type="evidence" value="ECO:0007669"/>
    <property type="project" value="UniProtKB-SubCell"/>
</dbReference>
<dbReference type="Proteomes" id="UP000887566">
    <property type="component" value="Unplaced"/>
</dbReference>
<dbReference type="PRINTS" id="PR00024">
    <property type="entry name" value="HOMEOBOX"/>
</dbReference>
<dbReference type="InterPro" id="IPR042247">
    <property type="entry name" value="TLX1/2/3"/>
</dbReference>
<keyword evidence="10" id="KW-1185">Reference proteome</keyword>
<evidence type="ECO:0000313" key="11">
    <source>
        <dbReference type="WBParaSite" id="PSAMB.scaffold2434size23257.g17811.t1"/>
    </source>
</evidence>
<feature type="compositionally biased region" description="Basic and acidic residues" evidence="8">
    <location>
        <begin position="192"/>
        <end position="203"/>
    </location>
</feature>
<evidence type="ECO:0000256" key="5">
    <source>
        <dbReference type="ARBA" id="ARBA00023242"/>
    </source>
</evidence>
<keyword evidence="2" id="KW-0217">Developmental protein</keyword>
<feature type="domain" description="Homeobox" evidence="9">
    <location>
        <begin position="132"/>
        <end position="192"/>
    </location>
</feature>
<evidence type="ECO:0000313" key="10">
    <source>
        <dbReference type="Proteomes" id="UP000887566"/>
    </source>
</evidence>
<dbReference type="PANTHER" id="PTHR45921:SF6">
    <property type="entry name" value="C15"/>
    <property type="match status" value="1"/>
</dbReference>
<dbReference type="InterPro" id="IPR001356">
    <property type="entry name" value="HD"/>
</dbReference>
<evidence type="ECO:0000256" key="7">
    <source>
        <dbReference type="RuleBase" id="RU000682"/>
    </source>
</evidence>
<dbReference type="CDD" id="cd00086">
    <property type="entry name" value="homeodomain"/>
    <property type="match status" value="1"/>
</dbReference>
<dbReference type="SUPFAM" id="SSF46689">
    <property type="entry name" value="Homeodomain-like"/>
    <property type="match status" value="1"/>
</dbReference>
<evidence type="ECO:0000256" key="3">
    <source>
        <dbReference type="ARBA" id="ARBA00023125"/>
    </source>
</evidence>
<dbReference type="InterPro" id="IPR009057">
    <property type="entry name" value="Homeodomain-like_sf"/>
</dbReference>
<dbReference type="GO" id="GO:0000981">
    <property type="term" value="F:DNA-binding transcription factor activity, RNA polymerase II-specific"/>
    <property type="evidence" value="ECO:0007669"/>
    <property type="project" value="InterPro"/>
</dbReference>
<evidence type="ECO:0000256" key="1">
    <source>
        <dbReference type="ARBA" id="ARBA00004123"/>
    </source>
</evidence>
<dbReference type="AlphaFoldDB" id="A0A914VUM6"/>
<evidence type="ECO:0000256" key="4">
    <source>
        <dbReference type="ARBA" id="ARBA00023155"/>
    </source>
</evidence>
<sequence>MDCPSLKSSKALAFSISSILADSNNLEAKEKSSSPPPHITTGQVVFAPIPTFPSTMGLAGCHSMRIVQDNMDNIPDRSLSPRCIVWTPVSQSAQQSQSLAPWTSELQRRFWSERLAASGRRVGHPYQSRAPPKHKKPRTSFTKNQVAELETRFHDQKYLASTERASLAKELTMSDAQVKTWFQNRRTKWRRQAAEEKEYDRKNSVKGLSDFEDDDQPPTYFARPDITL</sequence>
<dbReference type="SMART" id="SM00389">
    <property type="entry name" value="HOX"/>
    <property type="match status" value="1"/>
</dbReference>
<dbReference type="PROSITE" id="PS50071">
    <property type="entry name" value="HOMEOBOX_2"/>
    <property type="match status" value="1"/>
</dbReference>
<organism evidence="10 11">
    <name type="scientific">Plectus sambesii</name>
    <dbReference type="NCBI Taxonomy" id="2011161"/>
    <lineage>
        <taxon>Eukaryota</taxon>
        <taxon>Metazoa</taxon>
        <taxon>Ecdysozoa</taxon>
        <taxon>Nematoda</taxon>
        <taxon>Chromadorea</taxon>
        <taxon>Plectida</taxon>
        <taxon>Plectina</taxon>
        <taxon>Plectoidea</taxon>
        <taxon>Plectidae</taxon>
        <taxon>Plectus</taxon>
    </lineage>
</organism>
<name>A0A914VUM6_9BILA</name>
<feature type="region of interest" description="Disordered" evidence="8">
    <location>
        <begin position="121"/>
        <end position="140"/>
    </location>
</feature>
<feature type="DNA-binding region" description="Homeobox" evidence="6">
    <location>
        <begin position="134"/>
        <end position="193"/>
    </location>
</feature>
<keyword evidence="5 6" id="KW-0539">Nucleus</keyword>
<keyword evidence="3 6" id="KW-0238">DNA-binding</keyword>
<keyword evidence="4 6" id="KW-0371">Homeobox</keyword>
<dbReference type="GO" id="GO:0000978">
    <property type="term" value="F:RNA polymerase II cis-regulatory region sequence-specific DNA binding"/>
    <property type="evidence" value="ECO:0007669"/>
    <property type="project" value="TreeGrafter"/>
</dbReference>
<evidence type="ECO:0000256" key="2">
    <source>
        <dbReference type="ARBA" id="ARBA00022473"/>
    </source>
</evidence>
<evidence type="ECO:0000256" key="6">
    <source>
        <dbReference type="PROSITE-ProRule" id="PRU00108"/>
    </source>
</evidence>
<evidence type="ECO:0000259" key="9">
    <source>
        <dbReference type="PROSITE" id="PS50071"/>
    </source>
</evidence>
<dbReference type="InterPro" id="IPR020479">
    <property type="entry name" value="HD_metazoa"/>
</dbReference>
<reference evidence="11" key="1">
    <citation type="submission" date="2022-11" db="UniProtKB">
        <authorList>
            <consortium name="WormBaseParasite"/>
        </authorList>
    </citation>
    <scope>IDENTIFICATION</scope>
</reference>
<dbReference type="InterPro" id="IPR017970">
    <property type="entry name" value="Homeobox_CS"/>
</dbReference>
<feature type="region of interest" description="Disordered" evidence="8">
    <location>
        <begin position="191"/>
        <end position="228"/>
    </location>
</feature>
<dbReference type="FunFam" id="1.10.10.60:FF:000040">
    <property type="entry name" value="T-cell leukemia homeobox protein 3"/>
    <property type="match status" value="1"/>
</dbReference>
<dbReference type="Gene3D" id="1.10.10.60">
    <property type="entry name" value="Homeodomain-like"/>
    <property type="match status" value="1"/>
</dbReference>
<protein>
    <submittedName>
        <fullName evidence="11">Homeobox domain-containing protein</fullName>
    </submittedName>
</protein>
<proteinExistence type="predicted"/>
<dbReference type="WBParaSite" id="PSAMB.scaffold2434size23257.g17811.t1">
    <property type="protein sequence ID" value="PSAMB.scaffold2434size23257.g17811.t1"/>
    <property type="gene ID" value="PSAMB.scaffold2434size23257.g17811"/>
</dbReference>
<dbReference type="PANTHER" id="PTHR45921">
    <property type="entry name" value="IP01054P"/>
    <property type="match status" value="1"/>
</dbReference>
<comment type="subcellular location">
    <subcellularLocation>
        <location evidence="1 6 7">Nucleus</location>
    </subcellularLocation>
</comment>
<evidence type="ECO:0000256" key="8">
    <source>
        <dbReference type="SAM" id="MobiDB-lite"/>
    </source>
</evidence>
<dbReference type="PROSITE" id="PS00027">
    <property type="entry name" value="HOMEOBOX_1"/>
    <property type="match status" value="1"/>
</dbReference>
<accession>A0A914VUM6</accession>
<dbReference type="Pfam" id="PF00046">
    <property type="entry name" value="Homeodomain"/>
    <property type="match status" value="1"/>
</dbReference>